<protein>
    <recommendedName>
        <fullName evidence="9">Proteasome subunit beta</fullName>
    </recommendedName>
</protein>
<dbReference type="CDD" id="cd03761">
    <property type="entry name" value="proteasome_beta_type_5"/>
    <property type="match status" value="1"/>
</dbReference>
<dbReference type="InterPro" id="IPR000243">
    <property type="entry name" value="Pept_T1A_subB"/>
</dbReference>
<accession>A0A177B643</accession>
<evidence type="ECO:0000256" key="5">
    <source>
        <dbReference type="ARBA" id="ARBA00022801"/>
    </source>
</evidence>
<keyword evidence="9" id="KW-0539">Nucleus</keyword>
<comment type="subcellular location">
    <subcellularLocation>
        <location evidence="9">Cytoplasm</location>
    </subcellularLocation>
    <subcellularLocation>
        <location evidence="9">Nucleus</location>
    </subcellularLocation>
</comment>
<dbReference type="InterPro" id="IPR001353">
    <property type="entry name" value="Proteasome_sua/b"/>
</dbReference>
<gene>
    <name evidence="10" type="ORF">A3Q56_02488</name>
</gene>
<evidence type="ECO:0000256" key="4">
    <source>
        <dbReference type="ARBA" id="ARBA00022698"/>
    </source>
</evidence>
<comment type="similarity">
    <text evidence="9">Belongs to the peptidase T1B family.</text>
</comment>
<evidence type="ECO:0000256" key="7">
    <source>
        <dbReference type="ARBA" id="ARBA00023145"/>
    </source>
</evidence>
<dbReference type="GO" id="GO:0005634">
    <property type="term" value="C:nucleus"/>
    <property type="evidence" value="ECO:0007669"/>
    <property type="project" value="UniProtKB-SubCell"/>
</dbReference>
<keyword evidence="6 9" id="KW-0647">Proteasome</keyword>
<dbReference type="PANTHER" id="PTHR32194:SF3">
    <property type="entry name" value="PROTEASOME SUBUNIT BETA"/>
    <property type="match status" value="1"/>
</dbReference>
<dbReference type="AlphaFoldDB" id="A0A177B643"/>
<dbReference type="PRINTS" id="PR00141">
    <property type="entry name" value="PROTEASOME"/>
</dbReference>
<evidence type="ECO:0000256" key="8">
    <source>
        <dbReference type="PIRSR" id="PIRSR600243-1"/>
    </source>
</evidence>
<keyword evidence="5" id="KW-0378">Hydrolase</keyword>
<evidence type="ECO:0000313" key="11">
    <source>
        <dbReference type="Proteomes" id="UP000078046"/>
    </source>
</evidence>
<keyword evidence="2 9" id="KW-0963">Cytoplasm</keyword>
<organism evidence="10 11">
    <name type="scientific">Intoshia linei</name>
    <dbReference type="NCBI Taxonomy" id="1819745"/>
    <lineage>
        <taxon>Eukaryota</taxon>
        <taxon>Metazoa</taxon>
        <taxon>Spiralia</taxon>
        <taxon>Lophotrochozoa</taxon>
        <taxon>Mesozoa</taxon>
        <taxon>Orthonectida</taxon>
        <taxon>Rhopaluridae</taxon>
        <taxon>Intoshia</taxon>
    </lineage>
</organism>
<comment type="caution">
    <text evidence="10">The sequence shown here is derived from an EMBL/GenBank/DDBJ whole genome shotgun (WGS) entry which is preliminary data.</text>
</comment>
<comment type="function">
    <text evidence="9">Component of the proteasome, a multicatalytic proteinase complex which is characterized by its ability to cleave peptides with Arg, Phe, Tyr, Leu, and Glu adjacent to the leaving group at neutral or slightly basic pH. The proteasome has an ATP-dependent proteolytic activity.</text>
</comment>
<dbReference type="OrthoDB" id="37597at2759"/>
<dbReference type="GO" id="GO:0005839">
    <property type="term" value="C:proteasome core complex"/>
    <property type="evidence" value="ECO:0007669"/>
    <property type="project" value="InterPro"/>
</dbReference>
<keyword evidence="3" id="KW-0645">Protease</keyword>
<keyword evidence="7" id="KW-0865">Zymogen</keyword>
<evidence type="ECO:0000256" key="1">
    <source>
        <dbReference type="ARBA" id="ARBA00001198"/>
    </source>
</evidence>
<dbReference type="SUPFAM" id="SSF56235">
    <property type="entry name" value="N-terminal nucleophile aminohydrolases (Ntn hydrolases)"/>
    <property type="match status" value="1"/>
</dbReference>
<sequence>MQALFGLNYNNFKINFKGFNQSKVKFNFNRGTTTLAFVYGKGLVVAVDSRATAGTWIASGSVKKVIKINKYLLGTMAGGAADCSFWERVLTTECNLYELRNKKRITVSVASKVLANMVGQYKGMGLSMGTMVCGADHKGMQIYYVDNDGVRLTNDIFSVGSGSTYAYGILDNGYKWNLTKPEAIDLGRRAIYHATHRDAASGGAVNGFIS</sequence>
<dbReference type="PANTHER" id="PTHR32194">
    <property type="entry name" value="METALLOPROTEASE TLDD"/>
    <property type="match status" value="1"/>
</dbReference>
<evidence type="ECO:0000313" key="10">
    <source>
        <dbReference type="EMBL" id="OAF69749.1"/>
    </source>
</evidence>
<dbReference type="EMBL" id="LWCA01000235">
    <property type="protein sequence ID" value="OAF69749.1"/>
    <property type="molecule type" value="Genomic_DNA"/>
</dbReference>
<dbReference type="Proteomes" id="UP000078046">
    <property type="component" value="Unassembled WGS sequence"/>
</dbReference>
<comment type="subunit">
    <text evidence="9">Component of the proteasome complex.</text>
</comment>
<dbReference type="PROSITE" id="PS51476">
    <property type="entry name" value="PROTEASOME_BETA_2"/>
    <property type="match status" value="1"/>
</dbReference>
<keyword evidence="4" id="KW-0888">Threonine protease</keyword>
<feature type="active site" description="Nucleophile" evidence="8">
    <location>
        <position position="32"/>
    </location>
</feature>
<dbReference type="InterPro" id="IPR016050">
    <property type="entry name" value="Proteasome_bsu_CS"/>
</dbReference>
<dbReference type="InterPro" id="IPR023333">
    <property type="entry name" value="Proteasome_suB-type"/>
</dbReference>
<dbReference type="GO" id="GO:0005737">
    <property type="term" value="C:cytoplasm"/>
    <property type="evidence" value="ECO:0007669"/>
    <property type="project" value="UniProtKB-SubCell"/>
</dbReference>
<proteinExistence type="inferred from homology"/>
<dbReference type="PROSITE" id="PS00854">
    <property type="entry name" value="PROTEASOME_BETA_1"/>
    <property type="match status" value="1"/>
</dbReference>
<name>A0A177B643_9BILA</name>
<keyword evidence="11" id="KW-1185">Reference proteome</keyword>
<comment type="catalytic activity">
    <reaction evidence="1">
        <text>Cleavage of peptide bonds with very broad specificity.</text>
        <dbReference type="EC" id="3.4.25.1"/>
    </reaction>
</comment>
<evidence type="ECO:0000256" key="6">
    <source>
        <dbReference type="ARBA" id="ARBA00022942"/>
    </source>
</evidence>
<dbReference type="InterPro" id="IPR029055">
    <property type="entry name" value="Ntn_hydrolases_N"/>
</dbReference>
<reference evidence="10 11" key="1">
    <citation type="submission" date="2016-04" db="EMBL/GenBank/DDBJ databases">
        <title>The genome of Intoshia linei affirms orthonectids as highly simplified spiralians.</title>
        <authorList>
            <person name="Mikhailov K.V."/>
            <person name="Slusarev G.S."/>
            <person name="Nikitin M.A."/>
            <person name="Logacheva M.D."/>
            <person name="Penin A."/>
            <person name="Aleoshin V."/>
            <person name="Panchin Y.V."/>
        </authorList>
    </citation>
    <scope>NUCLEOTIDE SEQUENCE [LARGE SCALE GENOMIC DNA]</scope>
    <source>
        <strain evidence="10">Intl2013</strain>
        <tissue evidence="10">Whole animal</tissue>
    </source>
</reference>
<dbReference type="GO" id="GO:0051603">
    <property type="term" value="P:proteolysis involved in protein catabolic process"/>
    <property type="evidence" value="ECO:0007669"/>
    <property type="project" value="InterPro"/>
</dbReference>
<dbReference type="GO" id="GO:0004298">
    <property type="term" value="F:threonine-type endopeptidase activity"/>
    <property type="evidence" value="ECO:0007669"/>
    <property type="project" value="UniProtKB-KW"/>
</dbReference>
<evidence type="ECO:0000256" key="3">
    <source>
        <dbReference type="ARBA" id="ARBA00022670"/>
    </source>
</evidence>
<evidence type="ECO:0000256" key="2">
    <source>
        <dbReference type="ARBA" id="ARBA00022490"/>
    </source>
</evidence>
<evidence type="ECO:0000256" key="9">
    <source>
        <dbReference type="RuleBase" id="RU004203"/>
    </source>
</evidence>
<dbReference type="Pfam" id="PF00227">
    <property type="entry name" value="Proteasome"/>
    <property type="match status" value="1"/>
</dbReference>
<dbReference type="Gene3D" id="3.60.20.10">
    <property type="entry name" value="Glutamine Phosphoribosylpyrophosphate, subunit 1, domain 1"/>
    <property type="match status" value="1"/>
</dbReference>